<dbReference type="GO" id="GO:0004674">
    <property type="term" value="F:protein serine/threonine kinase activity"/>
    <property type="evidence" value="ECO:0007669"/>
    <property type="project" value="UniProtKB-KW"/>
</dbReference>
<evidence type="ECO:0000313" key="15">
    <source>
        <dbReference type="EMBL" id="CAK9141817.1"/>
    </source>
</evidence>
<reference evidence="15 17" key="1">
    <citation type="submission" date="2024-02" db="EMBL/GenBank/DDBJ databases">
        <authorList>
            <person name="Vignale AGUSTIN F."/>
            <person name="Sosa J E."/>
            <person name="Modenutti C."/>
        </authorList>
    </citation>
    <scope>NUCLEOTIDE SEQUENCE [LARGE SCALE GENOMIC DNA]</scope>
</reference>
<evidence type="ECO:0000256" key="9">
    <source>
        <dbReference type="ARBA" id="ARBA00023136"/>
    </source>
</evidence>
<keyword evidence="17" id="KW-1185">Reference proteome</keyword>
<evidence type="ECO:0000256" key="10">
    <source>
        <dbReference type="ARBA" id="ARBA00047899"/>
    </source>
</evidence>
<evidence type="ECO:0000256" key="8">
    <source>
        <dbReference type="ARBA" id="ARBA00022989"/>
    </source>
</evidence>
<comment type="catalytic activity">
    <reaction evidence="10">
        <text>L-threonyl-[protein] + ATP = O-phospho-L-threonyl-[protein] + ADP + H(+)</text>
        <dbReference type="Rhea" id="RHEA:46608"/>
        <dbReference type="Rhea" id="RHEA-COMP:11060"/>
        <dbReference type="Rhea" id="RHEA-COMP:11605"/>
        <dbReference type="ChEBI" id="CHEBI:15378"/>
        <dbReference type="ChEBI" id="CHEBI:30013"/>
        <dbReference type="ChEBI" id="CHEBI:30616"/>
        <dbReference type="ChEBI" id="CHEBI:61977"/>
        <dbReference type="ChEBI" id="CHEBI:456216"/>
        <dbReference type="EC" id="2.7.11.1"/>
    </reaction>
</comment>
<evidence type="ECO:0000313" key="16">
    <source>
        <dbReference type="EMBL" id="CAK9178720.1"/>
    </source>
</evidence>
<dbReference type="PANTHER" id="PTHR47982">
    <property type="entry name" value="PROLINE-RICH RECEPTOR-LIKE PROTEIN KINASE PERK4"/>
    <property type="match status" value="1"/>
</dbReference>
<dbReference type="Proteomes" id="UP001642360">
    <property type="component" value="Unassembled WGS sequence"/>
</dbReference>
<comment type="subcellular location">
    <subcellularLocation>
        <location evidence="1">Cell membrane</location>
        <topology evidence="1">Single-pass membrane protein</topology>
    </subcellularLocation>
</comment>
<keyword evidence="3" id="KW-0418">Kinase</keyword>
<protein>
    <recommendedName>
        <fullName evidence="2">non-specific serine/threonine protein kinase</fullName>
        <ecNumber evidence="2">2.7.11.1</ecNumber>
    </recommendedName>
</protein>
<feature type="binding site" evidence="12">
    <location>
        <position position="258"/>
    </location>
    <ligand>
        <name>ATP</name>
        <dbReference type="ChEBI" id="CHEBI:30616"/>
    </ligand>
</feature>
<dbReference type="GO" id="GO:0005886">
    <property type="term" value="C:plasma membrane"/>
    <property type="evidence" value="ECO:0007669"/>
    <property type="project" value="UniProtKB-SubCell"/>
</dbReference>
<sequence>MAAIVLFLFLVVQLPRGFASGFLIHSKARGNYRISYSSDSSHEWFYINGKLVDKDLFCQALKLLHVNHCLYTGNVIYKRCGSDHSLDELGLEAGRRFLREVVREEYTGHGFGQRIQASKEKDGHTSLLTPKRLAMAVPGIFGLCCCLLCPCFRTRRKETTNAVLARDPISMDSVSSLEINSVPEKIPASPLRVPPSPSRFSMSPQLNRVGSVHLNMNQVTRATQNFSPSLKLGEGGFGTVYKAQLQDGQVVAIKRAKKEHFEALRTEFRSEIELLAKIEHRNLVKLLGYIDKGNERLLITEYVPNGTLREHLDGLRGKILDFKQRLEICIDVAHGLTYLHLYAGDDTLY</sequence>
<keyword evidence="13" id="KW-0732">Signal</keyword>
<feature type="chain" id="PRO_5044720868" description="non-specific serine/threonine protein kinase" evidence="13">
    <location>
        <begin position="20"/>
        <end position="349"/>
    </location>
</feature>
<dbReference type="InterPro" id="IPR000719">
    <property type="entry name" value="Prot_kinase_dom"/>
</dbReference>
<evidence type="ECO:0000256" key="12">
    <source>
        <dbReference type="PROSITE-ProRule" id="PRU10141"/>
    </source>
</evidence>
<keyword evidence="6 12" id="KW-0547">Nucleotide-binding</keyword>
<dbReference type="SUPFAM" id="SSF56112">
    <property type="entry name" value="Protein kinase-like (PK-like)"/>
    <property type="match status" value="1"/>
</dbReference>
<dbReference type="Pfam" id="PF07714">
    <property type="entry name" value="PK_Tyr_Ser-Thr"/>
    <property type="match status" value="1"/>
</dbReference>
<evidence type="ECO:0000256" key="13">
    <source>
        <dbReference type="SAM" id="SignalP"/>
    </source>
</evidence>
<dbReference type="PROSITE" id="PS00107">
    <property type="entry name" value="PROTEIN_KINASE_ATP"/>
    <property type="match status" value="1"/>
</dbReference>
<keyword evidence="8" id="KW-1133">Transmembrane helix</keyword>
<dbReference type="AlphaFoldDB" id="A0ABC8RAM0"/>
<keyword evidence="4" id="KW-0808">Transferase</keyword>
<dbReference type="InterPro" id="IPR011009">
    <property type="entry name" value="Kinase-like_dom_sf"/>
</dbReference>
<evidence type="ECO:0000256" key="6">
    <source>
        <dbReference type="ARBA" id="ARBA00022741"/>
    </source>
</evidence>
<evidence type="ECO:0000259" key="14">
    <source>
        <dbReference type="PROSITE" id="PS50011"/>
    </source>
</evidence>
<dbReference type="InterPro" id="IPR001245">
    <property type="entry name" value="Ser-Thr/Tyr_kinase_cat_dom"/>
</dbReference>
<name>A0ABC8RAM0_9AQUA</name>
<keyword evidence="3" id="KW-0723">Serine/threonine-protein kinase</keyword>
<dbReference type="GO" id="GO:0005524">
    <property type="term" value="F:ATP binding"/>
    <property type="evidence" value="ECO:0007669"/>
    <property type="project" value="UniProtKB-UniRule"/>
</dbReference>
<dbReference type="EC" id="2.7.11.1" evidence="2"/>
<keyword evidence="5" id="KW-0812">Transmembrane</keyword>
<evidence type="ECO:0000256" key="11">
    <source>
        <dbReference type="ARBA" id="ARBA00048679"/>
    </source>
</evidence>
<feature type="domain" description="Protein kinase" evidence="14">
    <location>
        <begin position="226"/>
        <end position="349"/>
    </location>
</feature>
<evidence type="ECO:0000256" key="2">
    <source>
        <dbReference type="ARBA" id="ARBA00012513"/>
    </source>
</evidence>
<comment type="caution">
    <text evidence="15">The sequence shown here is derived from an EMBL/GenBank/DDBJ whole genome shotgun (WGS) entry which is preliminary data.</text>
</comment>
<dbReference type="FunFam" id="3.30.200.20:FF:000340">
    <property type="entry name" value="Calmodulin-binding receptor-like cytoplasmic kinase 3"/>
    <property type="match status" value="1"/>
</dbReference>
<gene>
    <name evidence="16" type="ORF">ILEXP_LOCUS48644</name>
    <name evidence="15" type="ORF">ILEXP_LOCUS9445</name>
</gene>
<evidence type="ECO:0000256" key="3">
    <source>
        <dbReference type="ARBA" id="ARBA00022527"/>
    </source>
</evidence>
<evidence type="ECO:0000256" key="5">
    <source>
        <dbReference type="ARBA" id="ARBA00022692"/>
    </source>
</evidence>
<evidence type="ECO:0000313" key="17">
    <source>
        <dbReference type="Proteomes" id="UP001642360"/>
    </source>
</evidence>
<evidence type="ECO:0000256" key="4">
    <source>
        <dbReference type="ARBA" id="ARBA00022679"/>
    </source>
</evidence>
<dbReference type="PROSITE" id="PS50011">
    <property type="entry name" value="PROTEIN_KINASE_DOM"/>
    <property type="match status" value="1"/>
</dbReference>
<proteinExistence type="predicted"/>
<feature type="signal peptide" evidence="13">
    <location>
        <begin position="1"/>
        <end position="19"/>
    </location>
</feature>
<keyword evidence="7 12" id="KW-0067">ATP-binding</keyword>
<dbReference type="InterPro" id="IPR047117">
    <property type="entry name" value="PERK1-13-like"/>
</dbReference>
<dbReference type="EMBL" id="CAUOFW020007290">
    <property type="protein sequence ID" value="CAK9178720.1"/>
    <property type="molecule type" value="Genomic_DNA"/>
</dbReference>
<keyword evidence="9" id="KW-0472">Membrane</keyword>
<evidence type="ECO:0000256" key="1">
    <source>
        <dbReference type="ARBA" id="ARBA00004162"/>
    </source>
</evidence>
<organism evidence="15 17">
    <name type="scientific">Ilex paraguariensis</name>
    <name type="common">yerba mate</name>
    <dbReference type="NCBI Taxonomy" id="185542"/>
    <lineage>
        <taxon>Eukaryota</taxon>
        <taxon>Viridiplantae</taxon>
        <taxon>Streptophyta</taxon>
        <taxon>Embryophyta</taxon>
        <taxon>Tracheophyta</taxon>
        <taxon>Spermatophyta</taxon>
        <taxon>Magnoliopsida</taxon>
        <taxon>eudicotyledons</taxon>
        <taxon>Gunneridae</taxon>
        <taxon>Pentapetalae</taxon>
        <taxon>asterids</taxon>
        <taxon>campanulids</taxon>
        <taxon>Aquifoliales</taxon>
        <taxon>Aquifoliaceae</taxon>
        <taxon>Ilex</taxon>
    </lineage>
</organism>
<dbReference type="InterPro" id="IPR017441">
    <property type="entry name" value="Protein_kinase_ATP_BS"/>
</dbReference>
<evidence type="ECO:0000256" key="7">
    <source>
        <dbReference type="ARBA" id="ARBA00022840"/>
    </source>
</evidence>
<dbReference type="Gene3D" id="1.10.510.10">
    <property type="entry name" value="Transferase(Phosphotransferase) domain 1"/>
    <property type="match status" value="1"/>
</dbReference>
<dbReference type="EMBL" id="CAUOFW020001179">
    <property type="protein sequence ID" value="CAK9141817.1"/>
    <property type="molecule type" value="Genomic_DNA"/>
</dbReference>
<comment type="catalytic activity">
    <reaction evidence="11">
        <text>L-seryl-[protein] + ATP = O-phospho-L-seryl-[protein] + ADP + H(+)</text>
        <dbReference type="Rhea" id="RHEA:17989"/>
        <dbReference type="Rhea" id="RHEA-COMP:9863"/>
        <dbReference type="Rhea" id="RHEA-COMP:11604"/>
        <dbReference type="ChEBI" id="CHEBI:15378"/>
        <dbReference type="ChEBI" id="CHEBI:29999"/>
        <dbReference type="ChEBI" id="CHEBI:30616"/>
        <dbReference type="ChEBI" id="CHEBI:83421"/>
        <dbReference type="ChEBI" id="CHEBI:456216"/>
        <dbReference type="EC" id="2.7.11.1"/>
    </reaction>
</comment>
<accession>A0ABC8RAM0</accession>